<feature type="domain" description="Bacterial alpha-L-rhamnosidase N-terminal" evidence="6">
    <location>
        <begin position="245"/>
        <end position="380"/>
    </location>
</feature>
<dbReference type="Pfam" id="PF05592">
    <property type="entry name" value="Bac_rhamnosid"/>
    <property type="match status" value="1"/>
</dbReference>
<evidence type="ECO:0000256" key="1">
    <source>
        <dbReference type="ARBA" id="ARBA00001445"/>
    </source>
</evidence>
<evidence type="ECO:0000259" key="8">
    <source>
        <dbReference type="Pfam" id="PF17390"/>
    </source>
</evidence>
<dbReference type="Gene3D" id="2.60.420.10">
    <property type="entry name" value="Maltose phosphorylase, domain 3"/>
    <property type="match status" value="1"/>
</dbReference>
<evidence type="ECO:0000259" key="6">
    <source>
        <dbReference type="Pfam" id="PF08531"/>
    </source>
</evidence>
<dbReference type="Pfam" id="PF17390">
    <property type="entry name" value="Bac_rhamnosid_C"/>
    <property type="match status" value="1"/>
</dbReference>
<dbReference type="SUPFAM" id="SSF48208">
    <property type="entry name" value="Six-hairpin glycosidases"/>
    <property type="match status" value="1"/>
</dbReference>
<dbReference type="InterPro" id="IPR013737">
    <property type="entry name" value="Bac_rhamnosid_N"/>
</dbReference>
<feature type="chain" id="PRO_5029892087" description="alpha-L-rhamnosidase" evidence="4">
    <location>
        <begin position="21"/>
        <end position="1005"/>
    </location>
</feature>
<dbReference type="Pfam" id="PF08531">
    <property type="entry name" value="Bac_rhamnosid_N"/>
    <property type="match status" value="1"/>
</dbReference>
<name>A0A7K0KEV4_9BACT</name>
<dbReference type="Gene3D" id="1.50.10.10">
    <property type="match status" value="1"/>
</dbReference>
<dbReference type="InterPro" id="IPR035396">
    <property type="entry name" value="Bac_rhamnosid6H"/>
</dbReference>
<feature type="domain" description="Alpha-L-rhamnosidase C-terminal" evidence="8">
    <location>
        <begin position="917"/>
        <end position="990"/>
    </location>
</feature>
<dbReference type="InterPro" id="IPR012341">
    <property type="entry name" value="6hp_glycosidase-like_sf"/>
</dbReference>
<dbReference type="EMBL" id="VUNG01000015">
    <property type="protein sequence ID" value="MST84472.1"/>
    <property type="molecule type" value="Genomic_DNA"/>
</dbReference>
<evidence type="ECO:0000256" key="4">
    <source>
        <dbReference type="SAM" id="SignalP"/>
    </source>
</evidence>
<feature type="signal peptide" evidence="4">
    <location>
        <begin position="1"/>
        <end position="20"/>
    </location>
</feature>
<dbReference type="AlphaFoldDB" id="A0A7K0KEV4"/>
<evidence type="ECO:0000313" key="10">
    <source>
        <dbReference type="Proteomes" id="UP000438914"/>
    </source>
</evidence>
<keyword evidence="10" id="KW-1185">Reference proteome</keyword>
<comment type="catalytic activity">
    <reaction evidence="1">
        <text>Hydrolysis of terminal non-reducing alpha-L-rhamnose residues in alpha-L-rhamnosides.</text>
        <dbReference type="EC" id="3.2.1.40"/>
    </reaction>
</comment>
<keyword evidence="4" id="KW-0732">Signal</keyword>
<dbReference type="Gene3D" id="2.60.120.260">
    <property type="entry name" value="Galactose-binding domain-like"/>
    <property type="match status" value="2"/>
</dbReference>
<dbReference type="Proteomes" id="UP000438914">
    <property type="component" value="Unassembled WGS sequence"/>
</dbReference>
<keyword evidence="3" id="KW-0378">Hydrolase</keyword>
<protein>
    <recommendedName>
        <fullName evidence="2">alpha-L-rhamnosidase</fullName>
        <ecNumber evidence="2">3.2.1.40</ecNumber>
    </recommendedName>
</protein>
<dbReference type="GO" id="GO:0005975">
    <property type="term" value="P:carbohydrate metabolic process"/>
    <property type="evidence" value="ECO:0007669"/>
    <property type="project" value="InterPro"/>
</dbReference>
<evidence type="ECO:0000259" key="5">
    <source>
        <dbReference type="Pfam" id="PF05592"/>
    </source>
</evidence>
<dbReference type="GO" id="GO:0030596">
    <property type="term" value="F:alpha-L-rhamnosidase activity"/>
    <property type="evidence" value="ECO:0007669"/>
    <property type="project" value="UniProtKB-EC"/>
</dbReference>
<organism evidence="9 10">
    <name type="scientific">Hallella mizrahii</name>
    <dbReference type="NCBI Taxonomy" id="2606637"/>
    <lineage>
        <taxon>Bacteria</taxon>
        <taxon>Pseudomonadati</taxon>
        <taxon>Bacteroidota</taxon>
        <taxon>Bacteroidia</taxon>
        <taxon>Bacteroidales</taxon>
        <taxon>Prevotellaceae</taxon>
        <taxon>Hallella</taxon>
    </lineage>
</organism>
<dbReference type="Pfam" id="PF17389">
    <property type="entry name" value="Bac_rhamnosid6H"/>
    <property type="match status" value="1"/>
</dbReference>
<dbReference type="PANTHER" id="PTHR33307:SF6">
    <property type="entry name" value="ALPHA-RHAMNOSIDASE (EUROFUNG)-RELATED"/>
    <property type="match status" value="1"/>
</dbReference>
<evidence type="ECO:0000256" key="2">
    <source>
        <dbReference type="ARBA" id="ARBA00012652"/>
    </source>
</evidence>
<feature type="domain" description="Alpha-L-rhamnosidase concanavalin-like" evidence="5">
    <location>
        <begin position="439"/>
        <end position="545"/>
    </location>
</feature>
<accession>A0A7K0KEV4</accession>
<reference evidence="9 10" key="1">
    <citation type="submission" date="2019-08" db="EMBL/GenBank/DDBJ databases">
        <title>In-depth cultivation of the pig gut microbiome towards novel bacterial diversity and tailored functional studies.</title>
        <authorList>
            <person name="Wylensek D."/>
            <person name="Hitch T.C.A."/>
            <person name="Clavel T."/>
        </authorList>
    </citation>
    <scope>NUCLEOTIDE SEQUENCE [LARGE SCALE GENOMIC DNA]</scope>
    <source>
        <strain evidence="9 10">LKV-178-WT-2A</strain>
    </source>
</reference>
<comment type="caution">
    <text evidence="9">The sequence shown here is derived from an EMBL/GenBank/DDBJ whole genome shotgun (WGS) entry which is preliminary data.</text>
</comment>
<dbReference type="InterPro" id="IPR008928">
    <property type="entry name" value="6-hairpin_glycosidase_sf"/>
</dbReference>
<evidence type="ECO:0000313" key="9">
    <source>
        <dbReference type="EMBL" id="MST84472.1"/>
    </source>
</evidence>
<dbReference type="EC" id="3.2.1.40" evidence="2"/>
<feature type="domain" description="Alpha-L-rhamnosidase six-hairpin glycosidase" evidence="7">
    <location>
        <begin position="555"/>
        <end position="913"/>
    </location>
</feature>
<dbReference type="InterPro" id="IPR008902">
    <property type="entry name" value="Rhamnosid_concanavalin"/>
</dbReference>
<dbReference type="PANTHER" id="PTHR33307">
    <property type="entry name" value="ALPHA-RHAMNOSIDASE (EUROFUNG)"/>
    <property type="match status" value="1"/>
</dbReference>
<evidence type="ECO:0000259" key="7">
    <source>
        <dbReference type="Pfam" id="PF17389"/>
    </source>
</evidence>
<sequence length="1005" mass="113353">MRRILIMSLLGFIFTLQAQAFRWASDAQWIGSSDDDQCLYSPYLAAFRLSIQFRLGVHADEASIVWGADDERLLSADMNPFEVSHEKGQTWVKLVYRQIGDSATVNVYRKGYAPADDDAQPLAVFPVPRQSTSATRGFHHIVIASCLGDSKIYVDSVSVGTINLNPLGRGGDFIAFPVLGKVGFAVGEGQKAEVREFAVGNYRSPYGRIARIKELEGTYDGLTRIIDPSRHSMPLLRGYFNARGAVKKAELRITARGIYDVKLNGKAVNNSYLCPGYTQYNRTQPYQSYDVTEDLRQGNNQLDVQLAEGWWMGAATYEGQNWNYFGDRMSMKCQLDILYDDGHKQTFVSGPQDWKYTSQSPVVYGSLFQGEVYDARKENGEEEWEPCEVIGIKGHVSHEGWGNGPAPDDYSQLQYMETSSDDSVDSIATLTAIGMTEPRRGVYVYDMGQNMVGVPRLCFHNLKPGQRVKVRYAEVLYPNLPEYSGKQGMLMLENIRAAMAQDIYIARGGKEETFAPRYTTHGFRYMEITGVDTPLALEQVQGVVLSSAHCIQAHYECSDSLVNHLWRNILWSTRGNLLSIPTDCPQRNERLGWAGDLSVFSPTLVYLTNAQALLRRYLQSMRDVQHDNGRMPDIAPLGGGFGGFLWGSASITVPWEMYQQWADTLTLRQHYPAMHGYMEYVRTHYFDAKTGLLVQEHAWGDLSDWLSPVYAQDDKSLIWEAYYIHCLDIMAQAARVLNYTFDAATYGKTASERRRFFCETYLDKTTGRTIASAFMGEKRGSLVDTEVSYALPLAFDIVPLSLRSRLADNLLSVMNRENRMDNGRSAPPHSLLTGFIGTSWISRALSLSGHTDEAYRLLTQRQYPSWLYPVTQGATTIWERLNSYTSEDGFGGNNRMNSFNHYSFGAVGYWLMAHSLGIQRSPHHPGFKHFIWAPEADSTGKLTYAKGWYNTAYGRIESSWEIKGNKVIYCLTIPKGISATLIMPGTKSKILKAGSYRFSQYWRKS</sequence>
<dbReference type="InterPro" id="IPR016007">
    <property type="entry name" value="Alpha_rhamnosid"/>
</dbReference>
<dbReference type="InterPro" id="IPR035398">
    <property type="entry name" value="Bac_rhamnosid_C"/>
</dbReference>
<gene>
    <name evidence="9" type="ORF">FYJ73_07280</name>
</gene>
<evidence type="ECO:0000256" key="3">
    <source>
        <dbReference type="ARBA" id="ARBA00022801"/>
    </source>
</evidence>
<proteinExistence type="predicted"/>